<keyword evidence="2" id="KW-1185">Reference proteome</keyword>
<accession>A0A3D9SBF7</accession>
<protein>
    <submittedName>
        <fullName evidence="1">Uncharacterized protein</fullName>
    </submittedName>
</protein>
<proteinExistence type="predicted"/>
<dbReference type="EMBL" id="QTTN01000006">
    <property type="protein sequence ID" value="REE90607.1"/>
    <property type="molecule type" value="Genomic_DNA"/>
</dbReference>
<gene>
    <name evidence="1" type="ORF">A8990_106112</name>
</gene>
<sequence length="76" mass="8211">MFFHQGMLHPVTLAFKYEQMAAVRQPVDHGHGHLVVGEDGAPFGELEIGGNDKAAALVAVGYHAEEQLRAFLVNGL</sequence>
<dbReference type="InterPro" id="IPR036393">
    <property type="entry name" value="AceGlu_kinase-like_sf"/>
</dbReference>
<dbReference type="SUPFAM" id="SSF53633">
    <property type="entry name" value="Carbamate kinase-like"/>
    <property type="match status" value="1"/>
</dbReference>
<evidence type="ECO:0000313" key="1">
    <source>
        <dbReference type="EMBL" id="REE90607.1"/>
    </source>
</evidence>
<dbReference type="Proteomes" id="UP000256304">
    <property type="component" value="Unassembled WGS sequence"/>
</dbReference>
<evidence type="ECO:0000313" key="2">
    <source>
        <dbReference type="Proteomes" id="UP000256304"/>
    </source>
</evidence>
<comment type="caution">
    <text evidence="1">The sequence shown here is derived from an EMBL/GenBank/DDBJ whole genome shotgun (WGS) entry which is preliminary data.</text>
</comment>
<dbReference type="AlphaFoldDB" id="A0A3D9SBF7"/>
<name>A0A3D9SBF7_9BACL</name>
<reference evidence="1 2" key="1">
    <citation type="submission" date="2018-08" db="EMBL/GenBank/DDBJ databases">
        <title>Genomic Encyclopedia of Type Strains, Phase III (KMG-III): the genomes of soil and plant-associated and newly described type strains.</title>
        <authorList>
            <person name="Whitman W."/>
        </authorList>
    </citation>
    <scope>NUCLEOTIDE SEQUENCE [LARGE SCALE GENOMIC DNA]</scope>
    <source>
        <strain evidence="1 2">CGMCC 1.10966</strain>
    </source>
</reference>
<organism evidence="1 2">
    <name type="scientific">Paenibacillus taihuensis</name>
    <dbReference type="NCBI Taxonomy" id="1156355"/>
    <lineage>
        <taxon>Bacteria</taxon>
        <taxon>Bacillati</taxon>
        <taxon>Bacillota</taxon>
        <taxon>Bacilli</taxon>
        <taxon>Bacillales</taxon>
        <taxon>Paenibacillaceae</taxon>
        <taxon>Paenibacillus</taxon>
    </lineage>
</organism>